<sequence>MQHPRKKNSKTTHWAVKILDHTYICCIVLAEY</sequence>
<dbReference type="EMBL" id="GBRH01204864">
    <property type="protein sequence ID" value="JAD93031.1"/>
    <property type="molecule type" value="Transcribed_RNA"/>
</dbReference>
<name>A0A0A9DZ23_ARUDO</name>
<protein>
    <submittedName>
        <fullName evidence="1">Uncharacterized protein</fullName>
    </submittedName>
</protein>
<proteinExistence type="predicted"/>
<accession>A0A0A9DZ23</accession>
<organism evidence="1">
    <name type="scientific">Arundo donax</name>
    <name type="common">Giant reed</name>
    <name type="synonym">Donax arundinaceus</name>
    <dbReference type="NCBI Taxonomy" id="35708"/>
    <lineage>
        <taxon>Eukaryota</taxon>
        <taxon>Viridiplantae</taxon>
        <taxon>Streptophyta</taxon>
        <taxon>Embryophyta</taxon>
        <taxon>Tracheophyta</taxon>
        <taxon>Spermatophyta</taxon>
        <taxon>Magnoliopsida</taxon>
        <taxon>Liliopsida</taxon>
        <taxon>Poales</taxon>
        <taxon>Poaceae</taxon>
        <taxon>PACMAD clade</taxon>
        <taxon>Arundinoideae</taxon>
        <taxon>Arundineae</taxon>
        <taxon>Arundo</taxon>
    </lineage>
</organism>
<reference evidence="1" key="1">
    <citation type="submission" date="2014-09" db="EMBL/GenBank/DDBJ databases">
        <authorList>
            <person name="Magalhaes I.L.F."/>
            <person name="Oliveira U."/>
            <person name="Santos F.R."/>
            <person name="Vidigal T.H.D.A."/>
            <person name="Brescovit A.D."/>
            <person name="Santos A.J."/>
        </authorList>
    </citation>
    <scope>NUCLEOTIDE SEQUENCE</scope>
    <source>
        <tissue evidence="1">Shoot tissue taken approximately 20 cm above the soil surface</tissue>
    </source>
</reference>
<dbReference type="AlphaFoldDB" id="A0A0A9DZ23"/>
<reference evidence="1" key="2">
    <citation type="journal article" date="2015" name="Data Brief">
        <title>Shoot transcriptome of the giant reed, Arundo donax.</title>
        <authorList>
            <person name="Barrero R.A."/>
            <person name="Guerrero F.D."/>
            <person name="Moolhuijzen P."/>
            <person name="Goolsby J.A."/>
            <person name="Tidwell J."/>
            <person name="Bellgard S.E."/>
            <person name="Bellgard M.I."/>
        </authorList>
    </citation>
    <scope>NUCLEOTIDE SEQUENCE</scope>
    <source>
        <tissue evidence="1">Shoot tissue taken approximately 20 cm above the soil surface</tissue>
    </source>
</reference>
<evidence type="ECO:0000313" key="1">
    <source>
        <dbReference type="EMBL" id="JAD93031.1"/>
    </source>
</evidence>